<protein>
    <submittedName>
        <fullName evidence="2">Uncharacterized protein</fullName>
    </submittedName>
</protein>
<keyword evidence="1" id="KW-0812">Transmembrane</keyword>
<evidence type="ECO:0000313" key="2">
    <source>
        <dbReference type="EMBL" id="KKN69612.1"/>
    </source>
</evidence>
<dbReference type="EMBL" id="LAZR01000422">
    <property type="protein sequence ID" value="KKN69612.1"/>
    <property type="molecule type" value="Genomic_DNA"/>
</dbReference>
<dbReference type="AlphaFoldDB" id="A0A0F9T416"/>
<name>A0A0F9T416_9ZZZZ</name>
<keyword evidence="1" id="KW-1133">Transmembrane helix</keyword>
<gene>
    <name evidence="2" type="ORF">LCGC14_0439150</name>
</gene>
<accession>A0A0F9T416</accession>
<evidence type="ECO:0000256" key="1">
    <source>
        <dbReference type="SAM" id="Phobius"/>
    </source>
</evidence>
<keyword evidence="1" id="KW-0472">Membrane</keyword>
<organism evidence="2">
    <name type="scientific">marine sediment metagenome</name>
    <dbReference type="NCBI Taxonomy" id="412755"/>
    <lineage>
        <taxon>unclassified sequences</taxon>
        <taxon>metagenomes</taxon>
        <taxon>ecological metagenomes</taxon>
    </lineage>
</organism>
<proteinExistence type="predicted"/>
<sequence length="74" mass="8516">MKTKQSITSQIFINLINTLSAVSIISLYASIILVYVNSNIIHFRALPTFFLIFFPIGLIILGLKLFQMDWRIIK</sequence>
<reference evidence="2" key="1">
    <citation type="journal article" date="2015" name="Nature">
        <title>Complex archaea that bridge the gap between prokaryotes and eukaryotes.</title>
        <authorList>
            <person name="Spang A."/>
            <person name="Saw J.H."/>
            <person name="Jorgensen S.L."/>
            <person name="Zaremba-Niedzwiedzka K."/>
            <person name="Martijn J."/>
            <person name="Lind A.E."/>
            <person name="van Eijk R."/>
            <person name="Schleper C."/>
            <person name="Guy L."/>
            <person name="Ettema T.J."/>
        </authorList>
    </citation>
    <scope>NUCLEOTIDE SEQUENCE</scope>
</reference>
<feature type="transmembrane region" description="Helical" evidence="1">
    <location>
        <begin position="48"/>
        <end position="66"/>
    </location>
</feature>
<comment type="caution">
    <text evidence="2">The sequence shown here is derived from an EMBL/GenBank/DDBJ whole genome shotgun (WGS) entry which is preliminary data.</text>
</comment>
<feature type="transmembrane region" description="Helical" evidence="1">
    <location>
        <begin position="12"/>
        <end position="36"/>
    </location>
</feature>